<protein>
    <submittedName>
        <fullName evidence="1">Uncharacterized protein</fullName>
    </submittedName>
</protein>
<feature type="non-terminal residue" evidence="1">
    <location>
        <position position="90"/>
    </location>
</feature>
<dbReference type="Proteomes" id="UP001432027">
    <property type="component" value="Unassembled WGS sequence"/>
</dbReference>
<reference evidence="1" key="1">
    <citation type="submission" date="2023-10" db="EMBL/GenBank/DDBJ databases">
        <title>Genome assembly of Pristionchus species.</title>
        <authorList>
            <person name="Yoshida K."/>
            <person name="Sommer R.J."/>
        </authorList>
    </citation>
    <scope>NUCLEOTIDE SEQUENCE</scope>
    <source>
        <strain evidence="1">RS0144</strain>
    </source>
</reference>
<accession>A0AAV5S715</accession>
<proteinExistence type="predicted"/>
<dbReference type="EMBL" id="BTSX01000001">
    <property type="protein sequence ID" value="GMS78318.1"/>
    <property type="molecule type" value="Genomic_DNA"/>
</dbReference>
<evidence type="ECO:0000313" key="2">
    <source>
        <dbReference type="Proteomes" id="UP001432027"/>
    </source>
</evidence>
<evidence type="ECO:0000313" key="1">
    <source>
        <dbReference type="EMBL" id="GMS78318.1"/>
    </source>
</evidence>
<feature type="non-terminal residue" evidence="1">
    <location>
        <position position="1"/>
    </location>
</feature>
<comment type="caution">
    <text evidence="1">The sequence shown here is derived from an EMBL/GenBank/DDBJ whole genome shotgun (WGS) entry which is preliminary data.</text>
</comment>
<organism evidence="1 2">
    <name type="scientific">Pristionchus entomophagus</name>
    <dbReference type="NCBI Taxonomy" id="358040"/>
    <lineage>
        <taxon>Eukaryota</taxon>
        <taxon>Metazoa</taxon>
        <taxon>Ecdysozoa</taxon>
        <taxon>Nematoda</taxon>
        <taxon>Chromadorea</taxon>
        <taxon>Rhabditida</taxon>
        <taxon>Rhabditina</taxon>
        <taxon>Diplogasteromorpha</taxon>
        <taxon>Diplogasteroidea</taxon>
        <taxon>Neodiplogasteridae</taxon>
        <taxon>Pristionchus</taxon>
    </lineage>
</organism>
<gene>
    <name evidence="1" type="ORF">PENTCL1PPCAC_493</name>
</gene>
<sequence length="90" mass="10312">VDESHHNELRVVYSSRGKAMEAVKHFHKVPWSNIHLQQIKIVSDECIESLSVTNSFSIIYEDKRTSRKVTKRLDETKREASVAEPASTTT</sequence>
<dbReference type="AlphaFoldDB" id="A0AAV5S715"/>
<name>A0AAV5S715_9BILA</name>
<keyword evidence="2" id="KW-1185">Reference proteome</keyword>